<keyword evidence="1" id="KW-1133">Transmembrane helix</keyword>
<dbReference type="GeneID" id="301314129"/>
<evidence type="ECO:0000313" key="4">
    <source>
        <dbReference type="Proteomes" id="UP000183585"/>
    </source>
</evidence>
<sequence>MEFLGYAAVQTATQLPTVLVLVTGLVLAAVSRHRLRGPSRALLLAGVVVLLVTALLNIAWLVALPQLYSSAWSSLPAGTVARYSAAVGVVFALLHPTGLGLVIAGALTGRAPHAAPVGLASATGSVSDSRRVATRQPSA</sequence>
<name>A0A1C4UWK9_9ACTN</name>
<keyword evidence="1" id="KW-0812">Transmembrane</keyword>
<organism evidence="3 4">
    <name type="scientific">Micromonospora carbonacea</name>
    <dbReference type="NCBI Taxonomy" id="47853"/>
    <lineage>
        <taxon>Bacteria</taxon>
        <taxon>Bacillati</taxon>
        <taxon>Actinomycetota</taxon>
        <taxon>Actinomycetes</taxon>
        <taxon>Micromonosporales</taxon>
        <taxon>Micromonosporaceae</taxon>
        <taxon>Micromonospora</taxon>
    </lineage>
</organism>
<reference evidence="2 5" key="3">
    <citation type="submission" date="2020-07" db="EMBL/GenBank/DDBJ databases">
        <title>A bifunctional nitrone conjugated secondary metabolite targeting the ribosome.</title>
        <authorList>
            <person name="Limbrick E.M."/>
            <person name="Graf M."/>
            <person name="Derewacz D.K."/>
            <person name="Nguyen F."/>
            <person name="Spraggins J.M."/>
            <person name="Wieland M."/>
            <person name="Ynigez-Gutierrez A.E."/>
            <person name="Reisman B.J."/>
            <person name="Zinshteyn B."/>
            <person name="McCulloch K."/>
            <person name="Iverson T.M."/>
            <person name="Green R."/>
            <person name="Wilson D.N."/>
            <person name="Bachmann B.O."/>
        </authorList>
    </citation>
    <scope>NUCLEOTIDE SEQUENCE [LARGE SCALE GENOMIC DNA]</scope>
    <source>
        <strain evidence="5">aurantiaca</strain>
        <strain evidence="2">Aurantiaca</strain>
    </source>
</reference>
<keyword evidence="1" id="KW-0472">Membrane</keyword>
<evidence type="ECO:0000313" key="5">
    <source>
        <dbReference type="Proteomes" id="UP000509335"/>
    </source>
</evidence>
<dbReference type="KEGG" id="mcab:HXZ27_25935"/>
<evidence type="ECO:0000313" key="3">
    <source>
        <dbReference type="EMBL" id="SCE75959.1"/>
    </source>
</evidence>
<proteinExistence type="predicted"/>
<protein>
    <submittedName>
        <fullName evidence="3">Uncharacterized protein</fullName>
    </submittedName>
</protein>
<evidence type="ECO:0000256" key="1">
    <source>
        <dbReference type="SAM" id="Phobius"/>
    </source>
</evidence>
<dbReference type="EMBL" id="CP058322">
    <property type="protein sequence ID" value="QLD27226.1"/>
    <property type="molecule type" value="Genomic_DNA"/>
</dbReference>
<feature type="transmembrane region" description="Helical" evidence="1">
    <location>
        <begin position="12"/>
        <end position="30"/>
    </location>
</feature>
<accession>A0A1C4UWK9</accession>
<reference evidence="4" key="2">
    <citation type="submission" date="2016-06" db="EMBL/GenBank/DDBJ databases">
        <authorList>
            <person name="Varghese N."/>
            <person name="Submissions Spin"/>
        </authorList>
    </citation>
    <scope>NUCLEOTIDE SEQUENCE [LARGE SCALE GENOMIC DNA]</scope>
    <source>
        <strain evidence="4">DSM 43168</strain>
    </source>
</reference>
<gene>
    <name evidence="3" type="ORF">GA0070563_101802</name>
    <name evidence="2" type="ORF">HXZ27_25935</name>
</gene>
<dbReference type="EMBL" id="FMCT01000001">
    <property type="protein sequence ID" value="SCE75959.1"/>
    <property type="molecule type" value="Genomic_DNA"/>
</dbReference>
<feature type="transmembrane region" description="Helical" evidence="1">
    <location>
        <begin position="42"/>
        <end position="63"/>
    </location>
</feature>
<dbReference type="RefSeq" id="WP_074472759.1">
    <property type="nucleotide sequence ID" value="NZ_FMCT01000001.1"/>
</dbReference>
<dbReference type="AlphaFoldDB" id="A0A1C4UWK9"/>
<feature type="transmembrane region" description="Helical" evidence="1">
    <location>
        <begin position="83"/>
        <end position="107"/>
    </location>
</feature>
<keyword evidence="4" id="KW-1185">Reference proteome</keyword>
<reference evidence="3" key="1">
    <citation type="submission" date="2016-06" db="EMBL/GenBank/DDBJ databases">
        <authorList>
            <person name="Kjaerup R.B."/>
            <person name="Dalgaard T.S."/>
            <person name="Juul-Madsen H.R."/>
        </authorList>
    </citation>
    <scope>NUCLEOTIDE SEQUENCE [LARGE SCALE GENOMIC DNA]</scope>
    <source>
        <strain evidence="3">DSM 43168</strain>
    </source>
</reference>
<evidence type="ECO:0000313" key="2">
    <source>
        <dbReference type="EMBL" id="QLD27226.1"/>
    </source>
</evidence>
<dbReference type="Proteomes" id="UP000509335">
    <property type="component" value="Chromosome"/>
</dbReference>
<dbReference type="Proteomes" id="UP000183585">
    <property type="component" value="Unassembled WGS sequence"/>
</dbReference>